<evidence type="ECO:0000256" key="3">
    <source>
        <dbReference type="ARBA" id="ARBA00023098"/>
    </source>
</evidence>
<gene>
    <name evidence="5" type="ORF">ODE01S_13170</name>
</gene>
<name>A0A511RJQ7_9DEIN</name>
<dbReference type="PROSITE" id="PS00455">
    <property type="entry name" value="AMP_BINDING"/>
    <property type="match status" value="1"/>
</dbReference>
<dbReference type="OrthoDB" id="9778383at2"/>
<evidence type="ECO:0000256" key="1">
    <source>
        <dbReference type="ARBA" id="ARBA00022598"/>
    </source>
</evidence>
<dbReference type="Proteomes" id="UP000321827">
    <property type="component" value="Unassembled WGS sequence"/>
</dbReference>
<dbReference type="EMBL" id="BJXN01000008">
    <property type="protein sequence ID" value="GEM89883.1"/>
    <property type="molecule type" value="Genomic_DNA"/>
</dbReference>
<dbReference type="SUPFAM" id="SSF56801">
    <property type="entry name" value="Acetyl-CoA synthetase-like"/>
    <property type="match status" value="1"/>
</dbReference>
<evidence type="ECO:0000256" key="2">
    <source>
        <dbReference type="ARBA" id="ARBA00022832"/>
    </source>
</evidence>
<dbReference type="InterPro" id="IPR000873">
    <property type="entry name" value="AMP-dep_synth/lig_dom"/>
</dbReference>
<dbReference type="InterPro" id="IPR042099">
    <property type="entry name" value="ANL_N_sf"/>
</dbReference>
<dbReference type="Pfam" id="PF00501">
    <property type="entry name" value="AMP-binding"/>
    <property type="match status" value="1"/>
</dbReference>
<proteinExistence type="predicted"/>
<dbReference type="Gene3D" id="3.40.50.12780">
    <property type="entry name" value="N-terminal domain of ligase-like"/>
    <property type="match status" value="1"/>
</dbReference>
<dbReference type="PANTHER" id="PTHR43272">
    <property type="entry name" value="LONG-CHAIN-FATTY-ACID--COA LIGASE"/>
    <property type="match status" value="1"/>
</dbReference>
<dbReference type="PANTHER" id="PTHR43272:SF32">
    <property type="entry name" value="AMP-DEPENDENT SYNTHETASE_LIGASE DOMAIN-CONTAINING PROTEIN"/>
    <property type="match status" value="1"/>
</dbReference>
<dbReference type="Pfam" id="PF23562">
    <property type="entry name" value="AMP-binding_C_3"/>
    <property type="match status" value="1"/>
</dbReference>
<dbReference type="GO" id="GO:0016020">
    <property type="term" value="C:membrane"/>
    <property type="evidence" value="ECO:0007669"/>
    <property type="project" value="TreeGrafter"/>
</dbReference>
<reference evidence="5 6" key="1">
    <citation type="submission" date="2019-07" db="EMBL/GenBank/DDBJ databases">
        <title>Whole genome shotgun sequence of Oceanithermus desulfurans NBRC 100063.</title>
        <authorList>
            <person name="Hosoyama A."/>
            <person name="Uohara A."/>
            <person name="Ohji S."/>
            <person name="Ichikawa N."/>
        </authorList>
    </citation>
    <scope>NUCLEOTIDE SEQUENCE [LARGE SCALE GENOMIC DNA]</scope>
    <source>
        <strain evidence="5 6">NBRC 100063</strain>
    </source>
</reference>
<keyword evidence="1" id="KW-0436">Ligase</keyword>
<accession>A0A511RJQ7</accession>
<keyword evidence="3" id="KW-0443">Lipid metabolism</keyword>
<evidence type="ECO:0000259" key="4">
    <source>
        <dbReference type="Pfam" id="PF00501"/>
    </source>
</evidence>
<dbReference type="GO" id="GO:0004467">
    <property type="term" value="F:long-chain fatty acid-CoA ligase activity"/>
    <property type="evidence" value="ECO:0007669"/>
    <property type="project" value="TreeGrafter"/>
</dbReference>
<evidence type="ECO:0000313" key="6">
    <source>
        <dbReference type="Proteomes" id="UP000321827"/>
    </source>
</evidence>
<feature type="domain" description="AMP-dependent synthetase/ligase" evidence="4">
    <location>
        <begin position="10"/>
        <end position="420"/>
    </location>
</feature>
<dbReference type="AlphaFoldDB" id="A0A511RJQ7"/>
<evidence type="ECO:0000313" key="5">
    <source>
        <dbReference type="EMBL" id="GEM89883.1"/>
    </source>
</evidence>
<dbReference type="RefSeq" id="WP_147147124.1">
    <property type="nucleotide sequence ID" value="NZ_BJXN01000008.1"/>
</dbReference>
<protein>
    <submittedName>
        <fullName evidence="5">ABC transporter</fullName>
    </submittedName>
</protein>
<sequence length="622" mass="68564">MKGTLLEPLFRWAEVRPQAPALRVKRLGVWQPRSWRAWADEVLDLAGGLEALGLGAGGVLAVLGRNAPEWVTAELAAQALGALPLGLYADAMADEVGWFLEYAEAVGVVVADEEQLDKVLPHLERLRFVLVWEEAGMSRYWSDKVRPYSAVAEAGRARREAVRAGLAALTPETVALLAPTSGTTGRSKLAMLSHANLMAGHHALRDVLGLRGDEWLFSYLPLAWIGEQMLTVVQTLALGLLVHFPSEPATLAEDLREVQPDFYLAPPRLWEDAAAFVQSRAQEAGWLKRRTFRWGLDALLEGARRGFRGERVGPGLDLARAAAYPLVARPLRGRLGLADTRVAITGGAPLGPEVFTFYRAIGLDIRQVYGQSETAASTCAHPAGDAPPETVGPPLPGTEVKISEEGEILVKGPQVFVGYYKNEEATRETFTPDGWFKSGDAGAFDERGHLIVLGRLKEVGHLADGTRFAPQLLENRLKYSPFIREVVVLGHDRPFVALLVEIDPENVQNWARRRRIPFTTYPSLAGRDEVYELIAREIAAASAQMPEALRPRRFAVLPKELHPDDEEITRTRKVKRNVVEVRYAPLIEGLYGGAERVRLELPIRFEGGEDVLEAEVRIADVL</sequence>
<organism evidence="5 6">
    <name type="scientific">Oceanithermus desulfurans NBRC 100063</name>
    <dbReference type="NCBI Taxonomy" id="1227550"/>
    <lineage>
        <taxon>Bacteria</taxon>
        <taxon>Thermotogati</taxon>
        <taxon>Deinococcota</taxon>
        <taxon>Deinococci</taxon>
        <taxon>Thermales</taxon>
        <taxon>Thermaceae</taxon>
        <taxon>Oceanithermus</taxon>
    </lineage>
</organism>
<dbReference type="InterPro" id="IPR020845">
    <property type="entry name" value="AMP-binding_CS"/>
</dbReference>
<comment type="caution">
    <text evidence="5">The sequence shown here is derived from an EMBL/GenBank/DDBJ whole genome shotgun (WGS) entry which is preliminary data.</text>
</comment>
<keyword evidence="2" id="KW-0276">Fatty acid metabolism</keyword>